<dbReference type="Gene3D" id="1.10.530.10">
    <property type="match status" value="1"/>
</dbReference>
<feature type="domain" description="Mannosyl-glycoprotein endo-beta-N-acetylglucosamidase-like" evidence="2">
    <location>
        <begin position="281"/>
        <end position="383"/>
    </location>
</feature>
<dbReference type="EMBL" id="JAPDHZ010000004">
    <property type="protein sequence ID" value="MDG0793711.1"/>
    <property type="molecule type" value="Genomic_DNA"/>
</dbReference>
<keyword evidence="5" id="KW-1185">Reference proteome</keyword>
<name>A0A9X4KL17_9BACL</name>
<reference evidence="4 5" key="1">
    <citation type="submission" date="2022-10" db="EMBL/GenBank/DDBJ databases">
        <title>Comparative genomic analysis of Cohnella hashimotonis sp. nov., isolated from the International Space Station.</title>
        <authorList>
            <person name="Simpson A."/>
            <person name="Venkateswaran K."/>
        </authorList>
    </citation>
    <scope>NUCLEOTIDE SEQUENCE [LARGE SCALE GENOMIC DNA]</scope>
    <source>
        <strain evidence="4 5">DSM 18997</strain>
    </source>
</reference>
<dbReference type="Proteomes" id="UP001153387">
    <property type="component" value="Unassembled WGS sequence"/>
</dbReference>
<dbReference type="AlphaFoldDB" id="A0A9X4KL17"/>
<evidence type="ECO:0000256" key="1">
    <source>
        <dbReference type="SAM" id="MobiDB-lite"/>
    </source>
</evidence>
<sequence length="388" mass="41329">MEIRSGSPLVVLIVATLFATLGLTSLAAMQDRAPLAVAAPISQPSSLASETQREPAAPLQPETSPIVPLPAAINLSYLNGPSSVNPNEIPEDNRKKPLKFTLDEELGTNKAGTLADNDEKEGTDAQKKTPRAPSVSIYEVTAYYLNVRANPYNGSKVLRVVERGTRLEVAAVTEKGWLRLNDGGYVHGGYASLIDPDEAVGRTPGDGLPVPQTETATSAKERQVEPKGAVAAEPDGVKQAPSDPSSPTNRVRSDSGLTEEHIAKLFSGTALAGHGIEDVVLEIEDEYGINALFTIAVMKLESGNGKSKLSRTKNNLFGLNATSGDANNKAFSFKTKADSVRKFGQLLADKYVDKGFTTIDKVASKYCPASSSWAGKVKGIMKSDYRKL</sequence>
<protein>
    <submittedName>
        <fullName evidence="4">Glucosaminidase domain-containing protein</fullName>
    </submittedName>
</protein>
<dbReference type="RefSeq" id="WP_277567446.1">
    <property type="nucleotide sequence ID" value="NZ_JAPDHZ010000004.1"/>
</dbReference>
<feature type="region of interest" description="Disordered" evidence="1">
    <location>
        <begin position="46"/>
        <end position="65"/>
    </location>
</feature>
<evidence type="ECO:0000313" key="4">
    <source>
        <dbReference type="EMBL" id="MDG0793711.1"/>
    </source>
</evidence>
<dbReference type="InterPro" id="IPR003646">
    <property type="entry name" value="SH3-like_bac-type"/>
</dbReference>
<dbReference type="Gene3D" id="2.30.30.40">
    <property type="entry name" value="SH3 Domains"/>
    <property type="match status" value="1"/>
</dbReference>
<feature type="region of interest" description="Disordered" evidence="1">
    <location>
        <begin position="197"/>
        <end position="255"/>
    </location>
</feature>
<dbReference type="Pfam" id="PF08239">
    <property type="entry name" value="SH3_3"/>
    <property type="match status" value="1"/>
</dbReference>
<accession>A0A9X4KL17</accession>
<dbReference type="InterPro" id="IPR002901">
    <property type="entry name" value="MGlyc_endo_b_GlcNAc-like_dom"/>
</dbReference>
<feature type="region of interest" description="Disordered" evidence="1">
    <location>
        <begin position="105"/>
        <end position="130"/>
    </location>
</feature>
<organism evidence="4 5">
    <name type="scientific">Cohnella ginsengisoli</name>
    <dbReference type="NCBI Taxonomy" id="425004"/>
    <lineage>
        <taxon>Bacteria</taxon>
        <taxon>Bacillati</taxon>
        <taxon>Bacillota</taxon>
        <taxon>Bacilli</taxon>
        <taxon>Bacillales</taxon>
        <taxon>Paenibacillaceae</taxon>
        <taxon>Cohnella</taxon>
    </lineage>
</organism>
<proteinExistence type="predicted"/>
<feature type="domain" description="SH3b" evidence="3">
    <location>
        <begin position="145"/>
        <end position="190"/>
    </location>
</feature>
<evidence type="ECO:0000313" key="5">
    <source>
        <dbReference type="Proteomes" id="UP001153387"/>
    </source>
</evidence>
<evidence type="ECO:0000259" key="2">
    <source>
        <dbReference type="Pfam" id="PF01832"/>
    </source>
</evidence>
<gene>
    <name evidence="4" type="ORF">OMP38_24925</name>
</gene>
<evidence type="ECO:0000259" key="3">
    <source>
        <dbReference type="Pfam" id="PF08239"/>
    </source>
</evidence>
<dbReference type="GO" id="GO:0004040">
    <property type="term" value="F:amidase activity"/>
    <property type="evidence" value="ECO:0007669"/>
    <property type="project" value="InterPro"/>
</dbReference>
<comment type="caution">
    <text evidence="4">The sequence shown here is derived from an EMBL/GenBank/DDBJ whole genome shotgun (WGS) entry which is preliminary data.</text>
</comment>
<dbReference type="Pfam" id="PF01832">
    <property type="entry name" value="Glucosaminidase"/>
    <property type="match status" value="1"/>
</dbReference>